<reference evidence="1" key="1">
    <citation type="submission" date="2018-05" db="EMBL/GenBank/DDBJ databases">
        <authorList>
            <person name="Lanie J.A."/>
            <person name="Ng W.-L."/>
            <person name="Kazmierczak K.M."/>
            <person name="Andrzejewski T.M."/>
            <person name="Davidsen T.M."/>
            <person name="Wayne K.J."/>
            <person name="Tettelin H."/>
            <person name="Glass J.I."/>
            <person name="Rusch D."/>
            <person name="Podicherti R."/>
            <person name="Tsui H.-C.T."/>
            <person name="Winkler M.E."/>
        </authorList>
    </citation>
    <scope>NUCLEOTIDE SEQUENCE</scope>
</reference>
<gene>
    <name evidence="1" type="ORF">METZ01_LOCUS342550</name>
</gene>
<feature type="non-terminal residue" evidence="1">
    <location>
        <position position="230"/>
    </location>
</feature>
<accession>A0A382QW70</accession>
<dbReference type="AlphaFoldDB" id="A0A382QW70"/>
<evidence type="ECO:0000313" key="1">
    <source>
        <dbReference type="EMBL" id="SVC89696.1"/>
    </source>
</evidence>
<organism evidence="1">
    <name type="scientific">marine metagenome</name>
    <dbReference type="NCBI Taxonomy" id="408172"/>
    <lineage>
        <taxon>unclassified sequences</taxon>
        <taxon>metagenomes</taxon>
        <taxon>ecological metagenomes</taxon>
    </lineage>
</organism>
<protein>
    <submittedName>
        <fullName evidence="1">Uncharacterized protein</fullName>
    </submittedName>
</protein>
<dbReference type="EMBL" id="UINC01117337">
    <property type="protein sequence ID" value="SVC89696.1"/>
    <property type="molecule type" value="Genomic_DNA"/>
</dbReference>
<name>A0A382QW70_9ZZZZ</name>
<sequence length="230" mass="26833">MLLRNSNFQSNLNNFFSGLMAFLLIGIIPSAYADNCGFQLDPKAQRPIKKPSYSYYKNPEQLWKSERIFFQKFKCKNIWQVWANRSDVKFYDKPYDSSNGTKPNKYKAKFLQPFWVVDKVDRFLFLTEPNGVEEVGWVDIETMLILDYAYRDPKSTITHKGVLINDPEAISKSSLQNVNVVFPLYAPQKGAQEIVENRIRILDFLNIYQYHYSYKLDPATKATDSVADYV</sequence>
<proteinExistence type="predicted"/>